<organism evidence="2 3">
    <name type="scientific">Fusarium tricinctum</name>
    <dbReference type="NCBI Taxonomy" id="61284"/>
    <lineage>
        <taxon>Eukaryota</taxon>
        <taxon>Fungi</taxon>
        <taxon>Dikarya</taxon>
        <taxon>Ascomycota</taxon>
        <taxon>Pezizomycotina</taxon>
        <taxon>Sordariomycetes</taxon>
        <taxon>Hypocreomycetidae</taxon>
        <taxon>Hypocreales</taxon>
        <taxon>Nectriaceae</taxon>
        <taxon>Fusarium</taxon>
        <taxon>Fusarium tricinctum species complex</taxon>
    </lineage>
</organism>
<feature type="compositionally biased region" description="Polar residues" evidence="1">
    <location>
        <begin position="67"/>
        <end position="78"/>
    </location>
</feature>
<dbReference type="EMBL" id="JAGPXF010000007">
    <property type="protein sequence ID" value="KAH7235618.1"/>
    <property type="molecule type" value="Genomic_DNA"/>
</dbReference>
<evidence type="ECO:0000313" key="3">
    <source>
        <dbReference type="Proteomes" id="UP000813427"/>
    </source>
</evidence>
<evidence type="ECO:0000313" key="2">
    <source>
        <dbReference type="EMBL" id="KAH7235618.1"/>
    </source>
</evidence>
<comment type="caution">
    <text evidence="2">The sequence shown here is derived from an EMBL/GenBank/DDBJ whole genome shotgun (WGS) entry which is preliminary data.</text>
</comment>
<dbReference type="Proteomes" id="UP000813427">
    <property type="component" value="Unassembled WGS sequence"/>
</dbReference>
<gene>
    <name evidence="2" type="ORF">BKA59DRAFT_484982</name>
</gene>
<dbReference type="AlphaFoldDB" id="A0A8K0RQX8"/>
<feature type="compositionally biased region" description="Basic residues" evidence="1">
    <location>
        <begin position="44"/>
        <end position="61"/>
    </location>
</feature>
<keyword evidence="3" id="KW-1185">Reference proteome</keyword>
<evidence type="ECO:0000256" key="1">
    <source>
        <dbReference type="SAM" id="MobiDB-lite"/>
    </source>
</evidence>
<name>A0A8K0RQX8_9HYPO</name>
<reference evidence="2" key="1">
    <citation type="journal article" date="2021" name="Nat. Commun.">
        <title>Genetic determinants of endophytism in the Arabidopsis root mycobiome.</title>
        <authorList>
            <person name="Mesny F."/>
            <person name="Miyauchi S."/>
            <person name="Thiergart T."/>
            <person name="Pickel B."/>
            <person name="Atanasova L."/>
            <person name="Karlsson M."/>
            <person name="Huettel B."/>
            <person name="Barry K.W."/>
            <person name="Haridas S."/>
            <person name="Chen C."/>
            <person name="Bauer D."/>
            <person name="Andreopoulos W."/>
            <person name="Pangilinan J."/>
            <person name="LaButti K."/>
            <person name="Riley R."/>
            <person name="Lipzen A."/>
            <person name="Clum A."/>
            <person name="Drula E."/>
            <person name="Henrissat B."/>
            <person name="Kohler A."/>
            <person name="Grigoriev I.V."/>
            <person name="Martin F.M."/>
            <person name="Hacquard S."/>
        </authorList>
    </citation>
    <scope>NUCLEOTIDE SEQUENCE</scope>
    <source>
        <strain evidence="2">MPI-SDFR-AT-0068</strain>
    </source>
</reference>
<feature type="region of interest" description="Disordered" evidence="1">
    <location>
        <begin position="29"/>
        <end position="86"/>
    </location>
</feature>
<sequence length="188" mass="21306">MSNNTSSGSSNQVPYPYNTELYVPIDRLSRTPSGRVYDPAGGPLRKRAKASGSSKSRKSRKERSNSQVAPTQEAQTVEQPPRELNPRVNGDFIANVRRVLGEDYVSLWNSLEEMVAHMMEDFTNSGGRVHLGRPWTLEELEKSARLQVWMVPDEVVENILGWPYQRLNDEQRQLAQSYILDEMARLGG</sequence>
<proteinExistence type="predicted"/>
<protein>
    <submittedName>
        <fullName evidence="2">Uncharacterized protein</fullName>
    </submittedName>
</protein>
<dbReference type="OrthoDB" id="5034114at2759"/>
<accession>A0A8K0RQX8</accession>